<feature type="compositionally biased region" description="Basic and acidic residues" evidence="5">
    <location>
        <begin position="1"/>
        <end position="12"/>
    </location>
</feature>
<evidence type="ECO:0000313" key="7">
    <source>
        <dbReference type="EMBL" id="MCU4751452.1"/>
    </source>
</evidence>
<evidence type="ECO:0000259" key="6">
    <source>
        <dbReference type="Pfam" id="PF00890"/>
    </source>
</evidence>
<feature type="region of interest" description="Disordered" evidence="5">
    <location>
        <begin position="1"/>
        <end position="22"/>
    </location>
</feature>
<comment type="cofactor">
    <cofactor evidence="1">
        <name>FAD</name>
        <dbReference type="ChEBI" id="CHEBI:57692"/>
    </cofactor>
</comment>
<evidence type="ECO:0000256" key="4">
    <source>
        <dbReference type="ARBA" id="ARBA00023002"/>
    </source>
</evidence>
<dbReference type="Gene3D" id="3.50.50.60">
    <property type="entry name" value="FAD/NAD(P)-binding domain"/>
    <property type="match status" value="1"/>
</dbReference>
<evidence type="ECO:0000256" key="2">
    <source>
        <dbReference type="ARBA" id="ARBA00022630"/>
    </source>
</evidence>
<evidence type="ECO:0000256" key="5">
    <source>
        <dbReference type="SAM" id="MobiDB-lite"/>
    </source>
</evidence>
<gene>
    <name evidence="7" type="ORF">OB919_05580</name>
</gene>
<dbReference type="EMBL" id="JAOPJZ010000003">
    <property type="protein sequence ID" value="MCU4751452.1"/>
    <property type="molecule type" value="Genomic_DNA"/>
</dbReference>
<dbReference type="InterPro" id="IPR027477">
    <property type="entry name" value="Succ_DH/fumarate_Rdtase_cat_sf"/>
</dbReference>
<reference evidence="7 8" key="1">
    <citation type="submission" date="2022-09" db="EMBL/GenBank/DDBJ databases">
        <title>Enrichment on poylsaccharides allowed isolation of novel metabolic and taxonomic groups of Haloarchaea.</title>
        <authorList>
            <person name="Sorokin D.Y."/>
            <person name="Elcheninov A.G."/>
            <person name="Khizhniak T.V."/>
            <person name="Kolganova T.V."/>
            <person name="Kublanov I.V."/>
        </authorList>
    </citation>
    <scope>NUCLEOTIDE SEQUENCE [LARGE SCALE GENOMIC DNA]</scope>
    <source>
        <strain evidence="7 8">AArc-curdl1</strain>
    </source>
</reference>
<keyword evidence="4" id="KW-0560">Oxidoreductase</keyword>
<dbReference type="Gene3D" id="3.90.700.10">
    <property type="entry name" value="Succinate dehydrogenase/fumarate reductase flavoprotein, catalytic domain"/>
    <property type="match status" value="1"/>
</dbReference>
<evidence type="ECO:0000256" key="1">
    <source>
        <dbReference type="ARBA" id="ARBA00001974"/>
    </source>
</evidence>
<dbReference type="GO" id="GO:0008202">
    <property type="term" value="P:steroid metabolic process"/>
    <property type="evidence" value="ECO:0007669"/>
    <property type="project" value="UniProtKB-ARBA"/>
</dbReference>
<keyword evidence="8" id="KW-1185">Reference proteome</keyword>
<evidence type="ECO:0000256" key="3">
    <source>
        <dbReference type="ARBA" id="ARBA00022827"/>
    </source>
</evidence>
<keyword evidence="2" id="KW-0285">Flavoprotein</keyword>
<dbReference type="InterPro" id="IPR003953">
    <property type="entry name" value="FAD-dep_OxRdtase_2_FAD-bd"/>
</dbReference>
<proteinExistence type="predicted"/>
<dbReference type="RefSeq" id="WP_342807265.1">
    <property type="nucleotide sequence ID" value="NZ_JAOPJZ010000003.1"/>
</dbReference>
<comment type="caution">
    <text evidence="7">The sequence shown here is derived from an EMBL/GenBank/DDBJ whole genome shotgun (WGS) entry which is preliminary data.</text>
</comment>
<dbReference type="AlphaFoldDB" id="A0AAP3E655"/>
<accession>A0AAP3E655</accession>
<evidence type="ECO:0000313" key="8">
    <source>
        <dbReference type="Proteomes" id="UP001321047"/>
    </source>
</evidence>
<feature type="domain" description="FAD-dependent oxidoreductase 2 FAD-binding" evidence="6">
    <location>
        <begin position="31"/>
        <end position="452"/>
    </location>
</feature>
<dbReference type="PANTHER" id="PTHR43400">
    <property type="entry name" value="FUMARATE REDUCTASE"/>
    <property type="match status" value="1"/>
</dbReference>
<dbReference type="SUPFAM" id="SSF56425">
    <property type="entry name" value="Succinate dehydrogenase/fumarate reductase flavoprotein, catalytic domain"/>
    <property type="match status" value="1"/>
</dbReference>
<organism evidence="7 8">
    <name type="scientific">Natronosalvus hydrolyticus</name>
    <dbReference type="NCBI Taxonomy" id="2979988"/>
    <lineage>
        <taxon>Archaea</taxon>
        <taxon>Methanobacteriati</taxon>
        <taxon>Methanobacteriota</taxon>
        <taxon>Stenosarchaea group</taxon>
        <taxon>Halobacteria</taxon>
        <taxon>Halobacteriales</taxon>
        <taxon>Natrialbaceae</taxon>
        <taxon>Natronosalvus</taxon>
    </lineage>
</organism>
<name>A0AAP3E655_9EURY</name>
<dbReference type="PANTHER" id="PTHR43400:SF10">
    <property type="entry name" value="3-OXOSTEROID 1-DEHYDROGENASE"/>
    <property type="match status" value="1"/>
</dbReference>
<dbReference type="GO" id="GO:0016491">
    <property type="term" value="F:oxidoreductase activity"/>
    <property type="evidence" value="ECO:0007669"/>
    <property type="project" value="UniProtKB-KW"/>
</dbReference>
<dbReference type="Pfam" id="PF00890">
    <property type="entry name" value="FAD_binding_2"/>
    <property type="match status" value="1"/>
</dbReference>
<protein>
    <submittedName>
        <fullName evidence="7">FAD-dependent oxidoreductase</fullName>
    </submittedName>
</protein>
<keyword evidence="3" id="KW-0274">FAD</keyword>
<sequence>MAGSELGERTIDESPPEVVSSDDVSIDVETDVLIAGGGGTGLVAALAAAERTDGTITVLEKSDRLGGNTSLSTGMIPAAGTRLQREAGIEETPADMARDILEKNDYQADEAMVEHLCAESKHLIHWLIDEWDITLNLVDDFRYPRHSTYRMHAPAGRNGENLIAELGERIESTPNIELLRNTPVRKLVADGDAVVGAVAGETHTEVIGAKKVILATDGFAGNRRMVEQHCGEISEALYFGSDGNTGDGIRWGSALDAEIAYMDAYQGHATVVHGTGALSTYAVIMNGGFLVNEDGERFGNEAKGYSALAHDVVAQPGGIAYEIFDQRIYEKLEGEFDDFDEAVELGSYTSAPNIESLAETLGCDPEDTASTLEAYNEAVREGEPDSVGRLDSRHELEAPFYGTAVVGALFHTQGGLEVDEHARVRKTDGTPVGNLYAGGGTAAGISGHGPGGYLSGNGLTTALGFGRLAGRHAGAAIEGTDVS</sequence>
<dbReference type="Proteomes" id="UP001321047">
    <property type="component" value="Unassembled WGS sequence"/>
</dbReference>
<dbReference type="InterPro" id="IPR036188">
    <property type="entry name" value="FAD/NAD-bd_sf"/>
</dbReference>
<dbReference type="SUPFAM" id="SSF51905">
    <property type="entry name" value="FAD/NAD(P)-binding domain"/>
    <property type="match status" value="1"/>
</dbReference>
<dbReference type="InterPro" id="IPR050315">
    <property type="entry name" value="FAD-oxidoreductase_2"/>
</dbReference>